<proteinExistence type="predicted"/>
<organism evidence="1 2">
    <name type="scientific">Gordonia humi</name>
    <dbReference type="NCBI Taxonomy" id="686429"/>
    <lineage>
        <taxon>Bacteria</taxon>
        <taxon>Bacillati</taxon>
        <taxon>Actinomycetota</taxon>
        <taxon>Actinomycetes</taxon>
        <taxon>Mycobacteriales</taxon>
        <taxon>Gordoniaceae</taxon>
        <taxon>Gordonia</taxon>
    </lineage>
</organism>
<dbReference type="AlphaFoldDB" id="A0A840EMV2"/>
<dbReference type="RefSeq" id="WP_343067265.1">
    <property type="nucleotide sequence ID" value="NZ_BAABHL010000105.1"/>
</dbReference>
<keyword evidence="2" id="KW-1185">Reference proteome</keyword>
<gene>
    <name evidence="1" type="ORF">BKA16_000677</name>
</gene>
<sequence length="237" mass="25322">MGASMGVVVVPIELDMFRSLPPHTRRCVFWEMDASGDDDPFDTAAPPSTDSEFDKEAWISGLLLEWGTCGQVAVESTTQRIVGTAFYAPPGRVPRTHRFPTAPVSSDAVLLTTVTTEPGFDEAAVALMDAVTADIVHRGVRAIEAFGLSGSREPLEQDLVSLVLGNGISTGACHDCLIPTRQLMDNGFEIVADDLYLPRLRLELSEGLAWKSAVERALNKLVVEAAVDLSGVAAPVG</sequence>
<dbReference type="EMBL" id="JACIFP010000001">
    <property type="protein sequence ID" value="MBB4134125.1"/>
    <property type="molecule type" value="Genomic_DNA"/>
</dbReference>
<evidence type="ECO:0008006" key="3">
    <source>
        <dbReference type="Google" id="ProtNLM"/>
    </source>
</evidence>
<name>A0A840EMV2_9ACTN</name>
<accession>A0A840EMV2</accession>
<reference evidence="1 2" key="1">
    <citation type="submission" date="2020-08" db="EMBL/GenBank/DDBJ databases">
        <title>Sequencing the genomes of 1000 actinobacteria strains.</title>
        <authorList>
            <person name="Klenk H.-P."/>
        </authorList>
    </citation>
    <scope>NUCLEOTIDE SEQUENCE [LARGE SCALE GENOMIC DNA]</scope>
    <source>
        <strain evidence="1 2">DSM 45298</strain>
    </source>
</reference>
<protein>
    <recommendedName>
        <fullName evidence="3">Acetyltransferase</fullName>
    </recommendedName>
</protein>
<evidence type="ECO:0000313" key="1">
    <source>
        <dbReference type="EMBL" id="MBB4134125.1"/>
    </source>
</evidence>
<comment type="caution">
    <text evidence="1">The sequence shown here is derived from an EMBL/GenBank/DDBJ whole genome shotgun (WGS) entry which is preliminary data.</text>
</comment>
<evidence type="ECO:0000313" key="2">
    <source>
        <dbReference type="Proteomes" id="UP000551501"/>
    </source>
</evidence>
<dbReference type="Proteomes" id="UP000551501">
    <property type="component" value="Unassembled WGS sequence"/>
</dbReference>